<evidence type="ECO:0000313" key="9">
    <source>
        <dbReference type="Proteomes" id="UP001590950"/>
    </source>
</evidence>
<name>A0ABR4ARM8_9LECA</name>
<keyword evidence="9" id="KW-1185">Reference proteome</keyword>
<sequence>MAKTAKLKKSNKSPSTHSRASRRASSPSLNLDKSLTSLKAPSRTKSNFLAPHANDGVTKSKKKGGKILKRKQKLRSEQGREKAEAVMEKMEKKVERAGERREGMKGRNANWDELNDKIAGRKGRRKMATTTDDNEDDGWGNEEMATGTGVPGEKHGVGVENRVDTGGIMDDEIF</sequence>
<evidence type="ECO:0000256" key="3">
    <source>
        <dbReference type="ARBA" id="ARBA00022448"/>
    </source>
</evidence>
<comment type="caution">
    <text evidence="8">The sequence shown here is derived from an EMBL/GenBank/DDBJ whole genome shotgun (WGS) entry which is preliminary data.</text>
</comment>
<evidence type="ECO:0000313" key="8">
    <source>
        <dbReference type="EMBL" id="KAL2048206.1"/>
    </source>
</evidence>
<keyword evidence="4" id="KW-0963">Cytoplasm</keyword>
<keyword evidence="5" id="KW-0690">Ribosome biogenesis</keyword>
<dbReference type="Pfam" id="PF09135">
    <property type="entry name" value="Alb1"/>
    <property type="match status" value="1"/>
</dbReference>
<dbReference type="Proteomes" id="UP001590950">
    <property type="component" value="Unassembled WGS sequence"/>
</dbReference>
<keyword evidence="3" id="KW-0813">Transport</keyword>
<evidence type="ECO:0000256" key="7">
    <source>
        <dbReference type="SAM" id="MobiDB-lite"/>
    </source>
</evidence>
<feature type="compositionally biased region" description="Basic residues" evidence="7">
    <location>
        <begin position="59"/>
        <end position="73"/>
    </location>
</feature>
<dbReference type="PANTHER" id="PTHR28280:SF1">
    <property type="entry name" value="SHUTTLING PRE-60S FACTOR ECM1"/>
    <property type="match status" value="1"/>
</dbReference>
<reference evidence="8 9" key="1">
    <citation type="submission" date="2024-09" db="EMBL/GenBank/DDBJ databases">
        <title>Rethinking Asexuality: The Enigmatic Case of Functional Sexual Genes in Lepraria (Stereocaulaceae).</title>
        <authorList>
            <person name="Doellman M."/>
            <person name="Sun Y."/>
            <person name="Barcenas-Pena A."/>
            <person name="Lumbsch H.T."/>
            <person name="Grewe F."/>
        </authorList>
    </citation>
    <scope>NUCLEOTIDE SEQUENCE [LARGE SCALE GENOMIC DNA]</scope>
    <source>
        <strain evidence="8 9">Mercado 3170</strain>
    </source>
</reference>
<accession>A0ABR4ARM8</accession>
<feature type="compositionally biased region" description="Basic residues" evidence="7">
    <location>
        <begin position="1"/>
        <end position="11"/>
    </location>
</feature>
<evidence type="ECO:0000256" key="6">
    <source>
        <dbReference type="ARBA" id="ARBA00023242"/>
    </source>
</evidence>
<feature type="compositionally biased region" description="Low complexity" evidence="7">
    <location>
        <begin position="13"/>
        <end position="28"/>
    </location>
</feature>
<protein>
    <recommendedName>
        <fullName evidence="10">Alb1-domain-containing protein</fullName>
    </recommendedName>
</protein>
<proteinExistence type="predicted"/>
<comment type="subcellular location">
    <subcellularLocation>
        <location evidence="2">Cytoplasm</location>
    </subcellularLocation>
    <subcellularLocation>
        <location evidence="1">Nucleus</location>
    </subcellularLocation>
</comment>
<evidence type="ECO:0000256" key="2">
    <source>
        <dbReference type="ARBA" id="ARBA00004496"/>
    </source>
</evidence>
<dbReference type="PANTHER" id="PTHR28280">
    <property type="entry name" value="SHUTTLING PRE-60S FACTOR ECM1"/>
    <property type="match status" value="1"/>
</dbReference>
<keyword evidence="6" id="KW-0539">Nucleus</keyword>
<evidence type="ECO:0000256" key="4">
    <source>
        <dbReference type="ARBA" id="ARBA00022490"/>
    </source>
</evidence>
<gene>
    <name evidence="8" type="ORF">N7G274_000117</name>
</gene>
<dbReference type="InterPro" id="IPR022784">
    <property type="entry name" value="Ribosome_bgen_Alb1"/>
</dbReference>
<evidence type="ECO:0000256" key="5">
    <source>
        <dbReference type="ARBA" id="ARBA00022517"/>
    </source>
</evidence>
<dbReference type="InterPro" id="IPR053278">
    <property type="entry name" value="Pre-60S_factor_ECM1"/>
</dbReference>
<feature type="compositionally biased region" description="Basic and acidic residues" evidence="7">
    <location>
        <begin position="152"/>
        <end position="163"/>
    </location>
</feature>
<dbReference type="EMBL" id="JBEFKJ010000001">
    <property type="protein sequence ID" value="KAL2048206.1"/>
    <property type="molecule type" value="Genomic_DNA"/>
</dbReference>
<evidence type="ECO:0008006" key="10">
    <source>
        <dbReference type="Google" id="ProtNLM"/>
    </source>
</evidence>
<feature type="compositionally biased region" description="Basic and acidic residues" evidence="7">
    <location>
        <begin position="74"/>
        <end position="105"/>
    </location>
</feature>
<feature type="compositionally biased region" description="Polar residues" evidence="7">
    <location>
        <begin position="29"/>
        <end position="47"/>
    </location>
</feature>
<evidence type="ECO:0000256" key="1">
    <source>
        <dbReference type="ARBA" id="ARBA00004123"/>
    </source>
</evidence>
<organism evidence="8 9">
    <name type="scientific">Stereocaulon virgatum</name>
    <dbReference type="NCBI Taxonomy" id="373712"/>
    <lineage>
        <taxon>Eukaryota</taxon>
        <taxon>Fungi</taxon>
        <taxon>Dikarya</taxon>
        <taxon>Ascomycota</taxon>
        <taxon>Pezizomycotina</taxon>
        <taxon>Lecanoromycetes</taxon>
        <taxon>OSLEUM clade</taxon>
        <taxon>Lecanoromycetidae</taxon>
        <taxon>Lecanorales</taxon>
        <taxon>Lecanorineae</taxon>
        <taxon>Stereocaulaceae</taxon>
        <taxon>Stereocaulon</taxon>
    </lineage>
</organism>
<feature type="region of interest" description="Disordered" evidence="7">
    <location>
        <begin position="1"/>
        <end position="174"/>
    </location>
</feature>